<dbReference type="EMBL" id="JAHYIQ010000017">
    <property type="protein sequence ID" value="KAK1124709.1"/>
    <property type="molecule type" value="Genomic_DNA"/>
</dbReference>
<keyword evidence="2" id="KW-1185">Reference proteome</keyword>
<proteinExistence type="predicted"/>
<name>A0AA40FST2_9HYME</name>
<accession>A0AA40FST2</accession>
<reference evidence="1" key="1">
    <citation type="submission" date="2021-10" db="EMBL/GenBank/DDBJ databases">
        <title>Melipona bicolor Genome sequencing and assembly.</title>
        <authorList>
            <person name="Araujo N.S."/>
            <person name="Arias M.C."/>
        </authorList>
    </citation>
    <scope>NUCLEOTIDE SEQUENCE</scope>
    <source>
        <strain evidence="1">USP_2M_L1-L4_2017</strain>
        <tissue evidence="1">Whole body</tissue>
    </source>
</reference>
<dbReference type="Proteomes" id="UP001177670">
    <property type="component" value="Unassembled WGS sequence"/>
</dbReference>
<protein>
    <submittedName>
        <fullName evidence="1">Uncharacterized protein</fullName>
    </submittedName>
</protein>
<organism evidence="1 2">
    <name type="scientific">Melipona bicolor</name>
    <dbReference type="NCBI Taxonomy" id="60889"/>
    <lineage>
        <taxon>Eukaryota</taxon>
        <taxon>Metazoa</taxon>
        <taxon>Ecdysozoa</taxon>
        <taxon>Arthropoda</taxon>
        <taxon>Hexapoda</taxon>
        <taxon>Insecta</taxon>
        <taxon>Pterygota</taxon>
        <taxon>Neoptera</taxon>
        <taxon>Endopterygota</taxon>
        <taxon>Hymenoptera</taxon>
        <taxon>Apocrita</taxon>
        <taxon>Aculeata</taxon>
        <taxon>Apoidea</taxon>
        <taxon>Anthophila</taxon>
        <taxon>Apidae</taxon>
        <taxon>Melipona</taxon>
    </lineage>
</organism>
<evidence type="ECO:0000313" key="1">
    <source>
        <dbReference type="EMBL" id="KAK1124709.1"/>
    </source>
</evidence>
<evidence type="ECO:0000313" key="2">
    <source>
        <dbReference type="Proteomes" id="UP001177670"/>
    </source>
</evidence>
<gene>
    <name evidence="1" type="ORF">K0M31_006073</name>
</gene>
<comment type="caution">
    <text evidence="1">The sequence shown here is derived from an EMBL/GenBank/DDBJ whole genome shotgun (WGS) entry which is preliminary data.</text>
</comment>
<dbReference type="AlphaFoldDB" id="A0AA40FST2"/>
<sequence>MSVRTLAHEGESCSWTVGFLVGSSREARTFPIDRQIEHGRDQVCNAFSLSLVQGFVSQTSFLRQVARVVKARRRDETGFLFSTGDFRPLSKKIREKTARKLVTRVEEARQLARRNS</sequence>